<reference evidence="2 3" key="1">
    <citation type="journal article" date="2023" name="Hortic Res">
        <title>Pangenome of water caltrop reveals structural variations and asymmetric subgenome divergence after allopolyploidization.</title>
        <authorList>
            <person name="Zhang X."/>
            <person name="Chen Y."/>
            <person name="Wang L."/>
            <person name="Yuan Y."/>
            <person name="Fang M."/>
            <person name="Shi L."/>
            <person name="Lu R."/>
            <person name="Comes H.P."/>
            <person name="Ma Y."/>
            <person name="Chen Y."/>
            <person name="Huang G."/>
            <person name="Zhou Y."/>
            <person name="Zheng Z."/>
            <person name="Qiu Y."/>
        </authorList>
    </citation>
    <scope>NUCLEOTIDE SEQUENCE [LARGE SCALE GENOMIC DNA]</scope>
    <source>
        <strain evidence="2">F231</strain>
    </source>
</reference>
<feature type="region of interest" description="Disordered" evidence="1">
    <location>
        <begin position="63"/>
        <end position="82"/>
    </location>
</feature>
<dbReference type="EMBL" id="JAXQNO010000018">
    <property type="protein sequence ID" value="KAK4776739.1"/>
    <property type="molecule type" value="Genomic_DNA"/>
</dbReference>
<organism evidence="2 3">
    <name type="scientific">Trapa natans</name>
    <name type="common">Water chestnut</name>
    <dbReference type="NCBI Taxonomy" id="22666"/>
    <lineage>
        <taxon>Eukaryota</taxon>
        <taxon>Viridiplantae</taxon>
        <taxon>Streptophyta</taxon>
        <taxon>Embryophyta</taxon>
        <taxon>Tracheophyta</taxon>
        <taxon>Spermatophyta</taxon>
        <taxon>Magnoliopsida</taxon>
        <taxon>eudicotyledons</taxon>
        <taxon>Gunneridae</taxon>
        <taxon>Pentapetalae</taxon>
        <taxon>rosids</taxon>
        <taxon>malvids</taxon>
        <taxon>Myrtales</taxon>
        <taxon>Lythraceae</taxon>
        <taxon>Trapa</taxon>
    </lineage>
</organism>
<protein>
    <recommendedName>
        <fullName evidence="4">Ovate family protein</fullName>
    </recommendedName>
</protein>
<proteinExistence type="predicted"/>
<evidence type="ECO:0008006" key="4">
    <source>
        <dbReference type="Google" id="ProtNLM"/>
    </source>
</evidence>
<evidence type="ECO:0000313" key="3">
    <source>
        <dbReference type="Proteomes" id="UP001346149"/>
    </source>
</evidence>
<feature type="region of interest" description="Disordered" evidence="1">
    <location>
        <begin position="143"/>
        <end position="175"/>
    </location>
</feature>
<evidence type="ECO:0000313" key="2">
    <source>
        <dbReference type="EMBL" id="KAK4776739.1"/>
    </source>
</evidence>
<name>A0AAN7L2W3_TRANT</name>
<accession>A0AAN7L2W3</accession>
<evidence type="ECO:0000256" key="1">
    <source>
        <dbReference type="SAM" id="MobiDB-lite"/>
    </source>
</evidence>
<feature type="region of interest" description="Disordered" evidence="1">
    <location>
        <begin position="208"/>
        <end position="235"/>
    </location>
</feature>
<dbReference type="AlphaFoldDB" id="A0AAN7L2W3"/>
<feature type="compositionally biased region" description="Acidic residues" evidence="1">
    <location>
        <begin position="166"/>
        <end position="175"/>
    </location>
</feature>
<gene>
    <name evidence="2" type="ORF">SAY86_005427</name>
</gene>
<keyword evidence="3" id="KW-1185">Reference proteome</keyword>
<sequence>MKLMWLWNYALTSQCRRKEIRHSPGAIVMCQVFLSHCHIDEEEKEHDRGTTIPRLISCLKEEAEKKRKDETPPLSKNNSTAAAAATAATLARSSWPWQAYCHRPKTLSFHSAASSLEVEEDDSIEMVIHGARSEGRILFEPAGSTSSVVAAEESDDRWDRSVHGDLDEEEEDDEADKGVALYVVVESRDPYRDFRASMRRWWRPARLSRPTTGRTTATSSMRSSTCCSAPGTATD</sequence>
<comment type="caution">
    <text evidence="2">The sequence shown here is derived from an EMBL/GenBank/DDBJ whole genome shotgun (WGS) entry which is preliminary data.</text>
</comment>
<dbReference type="Proteomes" id="UP001346149">
    <property type="component" value="Unassembled WGS sequence"/>
</dbReference>